<gene>
    <name evidence="8" type="ORF">CDO81_00135</name>
</gene>
<evidence type="ECO:0000313" key="9">
    <source>
        <dbReference type="Proteomes" id="UP000197446"/>
    </source>
</evidence>
<evidence type="ECO:0000256" key="3">
    <source>
        <dbReference type="ARBA" id="ARBA00022630"/>
    </source>
</evidence>
<evidence type="ECO:0000256" key="6">
    <source>
        <dbReference type="SAM" id="SignalP"/>
    </source>
</evidence>
<evidence type="ECO:0000256" key="4">
    <source>
        <dbReference type="ARBA" id="ARBA00022643"/>
    </source>
</evidence>
<keyword evidence="5" id="KW-0249">Electron transport</keyword>
<evidence type="ECO:0000313" key="8">
    <source>
        <dbReference type="EMBL" id="OWR04941.1"/>
    </source>
</evidence>
<dbReference type="SMART" id="SM00900">
    <property type="entry name" value="FMN_bind"/>
    <property type="match status" value="1"/>
</dbReference>
<dbReference type="AlphaFoldDB" id="A0A254NAB5"/>
<comment type="caution">
    <text evidence="8">The sequence shown here is derived from an EMBL/GenBank/DDBJ whole genome shotgun (WGS) entry which is preliminary data.</text>
</comment>
<evidence type="ECO:0000259" key="7">
    <source>
        <dbReference type="SMART" id="SM00900"/>
    </source>
</evidence>
<evidence type="ECO:0000256" key="2">
    <source>
        <dbReference type="ARBA" id="ARBA00022553"/>
    </source>
</evidence>
<sequence>MRWEPFFAVPLAVASTAASASVFFSTEQAQQVMFPAGKFTKVALAMTPEQRDGLFARSGVHEPFREDGVWSVEGQGFFIVDQVVGKHELITYAVGLNLDGSVKQIEILEYRETYGSEVRGAAWRQQFVGKTAASPVRLNKDIANITGATLSSKHITDGVRRVLAVYDLALKGLHSGKR</sequence>
<dbReference type="PANTHER" id="PTHR36118:SF1">
    <property type="entry name" value="ION-TRANSLOCATING OXIDOREDUCTASE COMPLEX SUBUNIT G"/>
    <property type="match status" value="1"/>
</dbReference>
<dbReference type="EMBL" id="NISI01000001">
    <property type="protein sequence ID" value="OWR04941.1"/>
    <property type="molecule type" value="Genomic_DNA"/>
</dbReference>
<dbReference type="OrthoDB" id="9778782at2"/>
<keyword evidence="9" id="KW-1185">Reference proteome</keyword>
<name>A0A254NAB5_9BURK</name>
<feature type="chain" id="PRO_5012784204" evidence="6">
    <location>
        <begin position="21"/>
        <end position="178"/>
    </location>
</feature>
<keyword evidence="2" id="KW-0597">Phosphoprotein</keyword>
<dbReference type="GO" id="GO:0010181">
    <property type="term" value="F:FMN binding"/>
    <property type="evidence" value="ECO:0007669"/>
    <property type="project" value="InterPro"/>
</dbReference>
<organism evidence="8 9">
    <name type="scientific">Roseateles puraquae</name>
    <dbReference type="NCBI Taxonomy" id="431059"/>
    <lineage>
        <taxon>Bacteria</taxon>
        <taxon>Pseudomonadati</taxon>
        <taxon>Pseudomonadota</taxon>
        <taxon>Betaproteobacteria</taxon>
        <taxon>Burkholderiales</taxon>
        <taxon>Sphaerotilaceae</taxon>
        <taxon>Roseateles</taxon>
    </lineage>
</organism>
<keyword evidence="6" id="KW-0732">Signal</keyword>
<dbReference type="GO" id="GO:0009055">
    <property type="term" value="F:electron transfer activity"/>
    <property type="evidence" value="ECO:0007669"/>
    <property type="project" value="InterPro"/>
</dbReference>
<protein>
    <submittedName>
        <fullName evidence="8">FMN-binding protein</fullName>
    </submittedName>
</protein>
<keyword evidence="3" id="KW-0285">Flavoprotein</keyword>
<reference evidence="8 9" key="1">
    <citation type="journal article" date="2007" name="Int. J. Syst. Evol. Microbiol.">
        <title>Description of Pelomonas aquatica sp. nov. and Pelomonas puraquae sp. nov., isolated from industrial and haemodialysis water.</title>
        <authorList>
            <person name="Gomila M."/>
            <person name="Bowien B."/>
            <person name="Falsen E."/>
            <person name="Moore E.R."/>
            <person name="Lalucat J."/>
        </authorList>
    </citation>
    <scope>NUCLEOTIDE SEQUENCE [LARGE SCALE GENOMIC DNA]</scope>
    <source>
        <strain evidence="8 9">CCUG 52769</strain>
    </source>
</reference>
<proteinExistence type="predicted"/>
<evidence type="ECO:0000256" key="5">
    <source>
        <dbReference type="ARBA" id="ARBA00022982"/>
    </source>
</evidence>
<feature type="signal peptide" evidence="6">
    <location>
        <begin position="1"/>
        <end position="20"/>
    </location>
</feature>
<dbReference type="InterPro" id="IPR010209">
    <property type="entry name" value="Ion_transpt_RnfG/RsxG"/>
</dbReference>
<accession>A0A254NAB5</accession>
<feature type="domain" description="FMN-binding" evidence="7">
    <location>
        <begin position="85"/>
        <end position="166"/>
    </location>
</feature>
<dbReference type="GO" id="GO:0022900">
    <property type="term" value="P:electron transport chain"/>
    <property type="evidence" value="ECO:0007669"/>
    <property type="project" value="InterPro"/>
</dbReference>
<evidence type="ECO:0000256" key="1">
    <source>
        <dbReference type="ARBA" id="ARBA00022448"/>
    </source>
</evidence>
<keyword evidence="4" id="KW-0288">FMN</keyword>
<dbReference type="PANTHER" id="PTHR36118">
    <property type="entry name" value="ION-TRANSLOCATING OXIDOREDUCTASE COMPLEX SUBUNIT G"/>
    <property type="match status" value="1"/>
</dbReference>
<dbReference type="GO" id="GO:0005886">
    <property type="term" value="C:plasma membrane"/>
    <property type="evidence" value="ECO:0007669"/>
    <property type="project" value="InterPro"/>
</dbReference>
<dbReference type="InterPro" id="IPR007329">
    <property type="entry name" value="FMN-bd"/>
</dbReference>
<keyword evidence="1" id="KW-0813">Transport</keyword>
<dbReference type="RefSeq" id="WP_088481155.1">
    <property type="nucleotide sequence ID" value="NZ_NISI01000001.1"/>
</dbReference>
<dbReference type="Proteomes" id="UP000197446">
    <property type="component" value="Unassembled WGS sequence"/>
</dbReference>
<dbReference type="Pfam" id="PF04205">
    <property type="entry name" value="FMN_bind"/>
    <property type="match status" value="1"/>
</dbReference>